<comment type="subcellular location">
    <subcellularLocation>
        <location evidence="1">Membrane</location>
        <topology evidence="1">Multi-pass membrane protein</topology>
    </subcellularLocation>
</comment>
<keyword evidence="5 6" id="KW-0472">Membrane</keyword>
<dbReference type="InterPro" id="IPR050920">
    <property type="entry name" value="Nematode_rcpt-like_delta"/>
</dbReference>
<dbReference type="PANTHER" id="PTHR22945">
    <property type="entry name" value="SERPENTINE RECEPTOR, CLASS D DELTA"/>
    <property type="match status" value="1"/>
</dbReference>
<comment type="similarity">
    <text evidence="2">Belongs to the nematode receptor-like protein srd family.</text>
</comment>
<reference evidence="7" key="1">
    <citation type="submission" date="2022-11" db="EMBL/GenBank/DDBJ databases">
        <authorList>
            <person name="Kikuchi T."/>
        </authorList>
    </citation>
    <scope>NUCLEOTIDE SEQUENCE</scope>
    <source>
        <strain evidence="7">PS1010</strain>
    </source>
</reference>
<dbReference type="OrthoDB" id="5859769at2759"/>
<dbReference type="PANTHER" id="PTHR22945:SF40">
    <property type="entry name" value="SERPENTINE RECEPTOR, CLASS D (DELTA)-RELATED"/>
    <property type="match status" value="1"/>
</dbReference>
<feature type="transmembrane region" description="Helical" evidence="6">
    <location>
        <begin position="124"/>
        <end position="143"/>
    </location>
</feature>
<evidence type="ECO:0000256" key="3">
    <source>
        <dbReference type="ARBA" id="ARBA00022692"/>
    </source>
</evidence>
<sequence length="149" mass="17380">MWDQQSAYNLISGNFPHYDLSNRFLSAIDLAASYTALYAVLHICLPSYPVYIVIFILRRKIVKALKTNEKLLSKETKSVHAQMLRCLTYQSLIPIFMVLAICLYLIAQFGIYNSRWLELSIMSSYLPMPVLSSLTYICFVRPYRQYCKR</sequence>
<evidence type="ECO:0000256" key="6">
    <source>
        <dbReference type="SAM" id="Phobius"/>
    </source>
</evidence>
<gene>
    <name evidence="7" type="ORF">CAMP_LOCUS13458</name>
</gene>
<evidence type="ECO:0000256" key="1">
    <source>
        <dbReference type="ARBA" id="ARBA00004141"/>
    </source>
</evidence>
<evidence type="ECO:0000313" key="8">
    <source>
        <dbReference type="Proteomes" id="UP001152747"/>
    </source>
</evidence>
<dbReference type="InterPro" id="IPR019421">
    <property type="entry name" value="7TM_GPCR_serpentine_rcpt_Srd"/>
</dbReference>
<feature type="transmembrane region" description="Helical" evidence="6">
    <location>
        <begin position="92"/>
        <end position="112"/>
    </location>
</feature>
<feature type="transmembrane region" description="Helical" evidence="6">
    <location>
        <begin position="36"/>
        <end position="57"/>
    </location>
</feature>
<protein>
    <recommendedName>
        <fullName evidence="9">G protein-coupled receptor</fullName>
    </recommendedName>
</protein>
<comment type="caution">
    <text evidence="7">The sequence shown here is derived from an EMBL/GenBank/DDBJ whole genome shotgun (WGS) entry which is preliminary data.</text>
</comment>
<dbReference type="GO" id="GO:0016020">
    <property type="term" value="C:membrane"/>
    <property type="evidence" value="ECO:0007669"/>
    <property type="project" value="UniProtKB-SubCell"/>
</dbReference>
<keyword evidence="3 6" id="KW-0812">Transmembrane</keyword>
<dbReference type="AlphaFoldDB" id="A0A9P1N7E0"/>
<proteinExistence type="inferred from homology"/>
<dbReference type="Proteomes" id="UP001152747">
    <property type="component" value="Unassembled WGS sequence"/>
</dbReference>
<evidence type="ECO:0000256" key="4">
    <source>
        <dbReference type="ARBA" id="ARBA00022989"/>
    </source>
</evidence>
<dbReference type="Pfam" id="PF10317">
    <property type="entry name" value="7TM_GPCR_Srd"/>
    <property type="match status" value="1"/>
</dbReference>
<organism evidence="7 8">
    <name type="scientific">Caenorhabditis angaria</name>
    <dbReference type="NCBI Taxonomy" id="860376"/>
    <lineage>
        <taxon>Eukaryota</taxon>
        <taxon>Metazoa</taxon>
        <taxon>Ecdysozoa</taxon>
        <taxon>Nematoda</taxon>
        <taxon>Chromadorea</taxon>
        <taxon>Rhabditida</taxon>
        <taxon>Rhabditina</taxon>
        <taxon>Rhabditomorpha</taxon>
        <taxon>Rhabditoidea</taxon>
        <taxon>Rhabditidae</taxon>
        <taxon>Peloderinae</taxon>
        <taxon>Caenorhabditis</taxon>
    </lineage>
</organism>
<evidence type="ECO:0000256" key="5">
    <source>
        <dbReference type="ARBA" id="ARBA00023136"/>
    </source>
</evidence>
<keyword evidence="4 6" id="KW-1133">Transmembrane helix</keyword>
<accession>A0A9P1N7E0</accession>
<dbReference type="EMBL" id="CANHGI010000005">
    <property type="protein sequence ID" value="CAI5450821.1"/>
    <property type="molecule type" value="Genomic_DNA"/>
</dbReference>
<evidence type="ECO:0000256" key="2">
    <source>
        <dbReference type="ARBA" id="ARBA00009166"/>
    </source>
</evidence>
<evidence type="ECO:0008006" key="9">
    <source>
        <dbReference type="Google" id="ProtNLM"/>
    </source>
</evidence>
<keyword evidence="8" id="KW-1185">Reference proteome</keyword>
<name>A0A9P1N7E0_9PELO</name>
<evidence type="ECO:0000313" key="7">
    <source>
        <dbReference type="EMBL" id="CAI5450821.1"/>
    </source>
</evidence>